<protein>
    <recommendedName>
        <fullName evidence="4">Peptidase M20 dimerisation domain-containing protein</fullName>
    </recommendedName>
</protein>
<reference evidence="5" key="1">
    <citation type="submission" date="2018-05" db="EMBL/GenBank/DDBJ databases">
        <authorList>
            <person name="Lanie J.A."/>
            <person name="Ng W.-L."/>
            <person name="Kazmierczak K.M."/>
            <person name="Andrzejewski T.M."/>
            <person name="Davidsen T.M."/>
            <person name="Wayne K.J."/>
            <person name="Tettelin H."/>
            <person name="Glass J.I."/>
            <person name="Rusch D."/>
            <person name="Podicherti R."/>
            <person name="Tsui H.-C.T."/>
            <person name="Winkler M.E."/>
        </authorList>
    </citation>
    <scope>NUCLEOTIDE SEQUENCE</scope>
</reference>
<dbReference type="GO" id="GO:0046872">
    <property type="term" value="F:metal ion binding"/>
    <property type="evidence" value="ECO:0007669"/>
    <property type="project" value="UniProtKB-KW"/>
</dbReference>
<dbReference type="InterPro" id="IPR002933">
    <property type="entry name" value="Peptidase_M20"/>
</dbReference>
<dbReference type="InterPro" id="IPR051458">
    <property type="entry name" value="Cyt/Met_Dipeptidase"/>
</dbReference>
<dbReference type="PANTHER" id="PTHR43270">
    <property type="entry name" value="BETA-ALA-HIS DIPEPTIDASE"/>
    <property type="match status" value="1"/>
</dbReference>
<dbReference type="Gene3D" id="3.40.630.10">
    <property type="entry name" value="Zn peptidases"/>
    <property type="match status" value="1"/>
</dbReference>
<keyword evidence="3" id="KW-0378">Hydrolase</keyword>
<evidence type="ECO:0000313" key="5">
    <source>
        <dbReference type="EMBL" id="SVA25704.1"/>
    </source>
</evidence>
<keyword evidence="1" id="KW-0645">Protease</keyword>
<dbReference type="InterPro" id="IPR011650">
    <property type="entry name" value="Peptidase_M20_dimer"/>
</dbReference>
<evidence type="ECO:0000256" key="2">
    <source>
        <dbReference type="ARBA" id="ARBA00022723"/>
    </source>
</evidence>
<dbReference type="Pfam" id="PF07687">
    <property type="entry name" value="M20_dimer"/>
    <property type="match status" value="1"/>
</dbReference>
<feature type="domain" description="Peptidase M20 dimerisation" evidence="4">
    <location>
        <begin position="204"/>
        <end position="364"/>
    </location>
</feature>
<proteinExistence type="predicted"/>
<keyword evidence="2" id="KW-0479">Metal-binding</keyword>
<organism evidence="5">
    <name type="scientific">marine metagenome</name>
    <dbReference type="NCBI Taxonomy" id="408172"/>
    <lineage>
        <taxon>unclassified sequences</taxon>
        <taxon>metagenomes</taxon>
        <taxon>ecological metagenomes</taxon>
    </lineage>
</organism>
<evidence type="ECO:0000256" key="1">
    <source>
        <dbReference type="ARBA" id="ARBA00022670"/>
    </source>
</evidence>
<evidence type="ECO:0000256" key="3">
    <source>
        <dbReference type="ARBA" id="ARBA00022801"/>
    </source>
</evidence>
<dbReference type="GO" id="GO:0008233">
    <property type="term" value="F:peptidase activity"/>
    <property type="evidence" value="ECO:0007669"/>
    <property type="project" value="UniProtKB-KW"/>
</dbReference>
<dbReference type="GO" id="GO:0006508">
    <property type="term" value="P:proteolysis"/>
    <property type="evidence" value="ECO:0007669"/>
    <property type="project" value="UniProtKB-KW"/>
</dbReference>
<dbReference type="AlphaFoldDB" id="A0A381UCM0"/>
<gene>
    <name evidence="5" type="ORF">METZ01_LOCUS78558</name>
</gene>
<name>A0A381UCM0_9ZZZZ</name>
<accession>A0A381UCM0</accession>
<dbReference type="PANTHER" id="PTHR43270:SF4">
    <property type="entry name" value="CARNOSINE DIPEPTIDASE 2, ISOFORM A"/>
    <property type="match status" value="1"/>
</dbReference>
<sequence>VVDAEKTKSFVNQFWDESIVPTITEYIRIPNKSVAFDPDWEKAGHMEDALQLALNWLEQHPIPGAQVQVGRQAGRTPLILLDCPGEREGTVLMYGHLDKQPEMTGWRADLGPWQPKLEDGKLYGRGGADDGYALFASICALSALADQGRPRSRTVVLIEFSEESGSPDLPYWVEHFSEQIGKPDVVICLDSGAGNYEQLWSTTSLRGLVSGTIDVHVLDEGVHSGDASGIVPSSFRIARQLLSRLEDPLTGKILPESLYVEIPSERLEQAKDAAGDLGDAVWNRFPWASDTQPLDKDPVACMLNRSWRPALSMIGVDGMPSIGDAGNVLRPNTCLKFSLRLPPTIDAITAAASVKDLFSTDIPQGADVRVSVDDAASGWHAPPMVKWLSEALDSASNRYFGKGARHLGEGGSIPFMAMLHAQFPEAQFVVTGVLGPGSNAHGPNEFLHVPYAKGLTACIVDVLDSIPSN</sequence>
<dbReference type="EMBL" id="UINC01006137">
    <property type="protein sequence ID" value="SVA25704.1"/>
    <property type="molecule type" value="Genomic_DNA"/>
</dbReference>
<feature type="non-terminal residue" evidence="5">
    <location>
        <position position="1"/>
    </location>
</feature>
<dbReference type="Gene3D" id="3.30.70.360">
    <property type="match status" value="1"/>
</dbReference>
<dbReference type="Pfam" id="PF01546">
    <property type="entry name" value="Peptidase_M20"/>
    <property type="match status" value="1"/>
</dbReference>
<dbReference type="SUPFAM" id="SSF53187">
    <property type="entry name" value="Zn-dependent exopeptidases"/>
    <property type="match status" value="1"/>
</dbReference>
<evidence type="ECO:0000259" key="4">
    <source>
        <dbReference type="Pfam" id="PF07687"/>
    </source>
</evidence>